<gene>
    <name evidence="1" type="ORF">B0I18_105138</name>
</gene>
<reference evidence="1 2" key="1">
    <citation type="submission" date="2018-03" db="EMBL/GenBank/DDBJ databases">
        <title>Genomic Encyclopedia of Type Strains, Phase III (KMG-III): the genomes of soil and plant-associated and newly described type strains.</title>
        <authorList>
            <person name="Whitman W."/>
        </authorList>
    </citation>
    <scope>NUCLEOTIDE SEQUENCE [LARGE SCALE GENOMIC DNA]</scope>
    <source>
        <strain evidence="1 2">CGMCC 1.12700</strain>
    </source>
</reference>
<organism evidence="1 2">
    <name type="scientific">Taibaiella chishuiensis</name>
    <dbReference type="NCBI Taxonomy" id="1434707"/>
    <lineage>
        <taxon>Bacteria</taxon>
        <taxon>Pseudomonadati</taxon>
        <taxon>Bacteroidota</taxon>
        <taxon>Chitinophagia</taxon>
        <taxon>Chitinophagales</taxon>
        <taxon>Chitinophagaceae</taxon>
        <taxon>Taibaiella</taxon>
    </lineage>
</organism>
<dbReference type="OrthoDB" id="9809324at2"/>
<keyword evidence="2" id="KW-1185">Reference proteome</keyword>
<evidence type="ECO:0000313" key="1">
    <source>
        <dbReference type="EMBL" id="PSK91555.1"/>
    </source>
</evidence>
<evidence type="ECO:0000313" key="2">
    <source>
        <dbReference type="Proteomes" id="UP000240572"/>
    </source>
</evidence>
<dbReference type="AlphaFoldDB" id="A0A2P8D2X6"/>
<dbReference type="PROSITE" id="PS51257">
    <property type="entry name" value="PROKAR_LIPOPROTEIN"/>
    <property type="match status" value="1"/>
</dbReference>
<dbReference type="RefSeq" id="WP_106523455.1">
    <property type="nucleotide sequence ID" value="NZ_PYGD01000005.1"/>
</dbReference>
<proteinExistence type="predicted"/>
<dbReference type="EMBL" id="PYGD01000005">
    <property type="protein sequence ID" value="PSK91555.1"/>
    <property type="molecule type" value="Genomic_DNA"/>
</dbReference>
<dbReference type="Proteomes" id="UP000240572">
    <property type="component" value="Unassembled WGS sequence"/>
</dbReference>
<protein>
    <submittedName>
        <fullName evidence="1">Uncharacterized protein</fullName>
    </submittedName>
</protein>
<sequence>MNKNLQISAVPLVIASCSQIMQHGIHLILGKLAGSIKIKAAKNDEELINVMGNGTTGMLITDGTLPYLCDRGLEPAIQPAPPWLKVAIYRKAKNSQNEDYYCLTSKLVYLESASGITAFLDAITTMLVYLKNPLQEASGCRRSELSAYHPISFSL</sequence>
<comment type="caution">
    <text evidence="1">The sequence shown here is derived from an EMBL/GenBank/DDBJ whole genome shotgun (WGS) entry which is preliminary data.</text>
</comment>
<accession>A0A2P8D2X6</accession>
<name>A0A2P8D2X6_9BACT</name>